<evidence type="ECO:0000256" key="2">
    <source>
        <dbReference type="SAM" id="SignalP"/>
    </source>
</evidence>
<accession>A0AAJ7BUD1</accession>
<keyword evidence="2" id="KW-0732">Signal</keyword>
<evidence type="ECO:0000256" key="1">
    <source>
        <dbReference type="SAM" id="MobiDB-lite"/>
    </source>
</evidence>
<sequence>MKLMSLILGLVLITSEILAESQAEDYADVTIAPTSVVTDMENSEDFDRFEIHELDDPLTKNYHCSAKDPHKNGSAVPNPDMIKYLDNNGILSIRPKKNYYQVREVRRKLCQFGFNPFEPDNKAGSIHKRFKNTLRLMLYNTPGMFPGLKVIRNDLDRKRKREPQIWFRFEATNGTLLAEFDYDNYFVTISGDLARVQAYSKLLVALKMHKRLNNFNEPVSYKVNLDLGIMEAILTSFGIWMMREKTVSTLMVNALNGIRTEIGDKGETRLEFEETLKDAADQVDPLLYSYIWLLSMAEKYDVVKIRERSSNGQGKPRNGNYDSAARLKRDHAIDSTSKTH</sequence>
<feature type="chain" id="PRO_5042528376" evidence="2">
    <location>
        <begin position="20"/>
        <end position="340"/>
    </location>
</feature>
<dbReference type="GeneID" id="107267303"/>
<dbReference type="Proteomes" id="UP000694920">
    <property type="component" value="Unplaced"/>
</dbReference>
<keyword evidence="3" id="KW-1185">Reference proteome</keyword>
<gene>
    <name evidence="4" type="primary">LOC107267303</name>
</gene>
<feature type="region of interest" description="Disordered" evidence="1">
    <location>
        <begin position="308"/>
        <end position="340"/>
    </location>
</feature>
<dbReference type="KEGG" id="ccin:107267303"/>
<dbReference type="AlphaFoldDB" id="A0AAJ7BUD1"/>
<protein>
    <submittedName>
        <fullName evidence="4">Uncharacterized protein LOC107267303</fullName>
    </submittedName>
</protein>
<name>A0AAJ7BUD1_CEPCN</name>
<evidence type="ECO:0000313" key="4">
    <source>
        <dbReference type="RefSeq" id="XP_015594450.1"/>
    </source>
</evidence>
<reference evidence="4" key="1">
    <citation type="submission" date="2025-08" db="UniProtKB">
        <authorList>
            <consortium name="RefSeq"/>
        </authorList>
    </citation>
    <scope>IDENTIFICATION</scope>
</reference>
<organism evidence="3 4">
    <name type="scientific">Cephus cinctus</name>
    <name type="common">Wheat stem sawfly</name>
    <dbReference type="NCBI Taxonomy" id="211228"/>
    <lineage>
        <taxon>Eukaryota</taxon>
        <taxon>Metazoa</taxon>
        <taxon>Ecdysozoa</taxon>
        <taxon>Arthropoda</taxon>
        <taxon>Hexapoda</taxon>
        <taxon>Insecta</taxon>
        <taxon>Pterygota</taxon>
        <taxon>Neoptera</taxon>
        <taxon>Endopterygota</taxon>
        <taxon>Hymenoptera</taxon>
        <taxon>Cephoidea</taxon>
        <taxon>Cephidae</taxon>
        <taxon>Cephus</taxon>
    </lineage>
</organism>
<feature type="signal peptide" evidence="2">
    <location>
        <begin position="1"/>
        <end position="19"/>
    </location>
</feature>
<proteinExistence type="predicted"/>
<evidence type="ECO:0000313" key="3">
    <source>
        <dbReference type="Proteomes" id="UP000694920"/>
    </source>
</evidence>
<dbReference type="RefSeq" id="XP_015594450.1">
    <property type="nucleotide sequence ID" value="XM_015738964.2"/>
</dbReference>